<feature type="binding site" evidence="11">
    <location>
        <position position="411"/>
    </location>
    <ligand>
        <name>substrate</name>
    </ligand>
</feature>
<proteinExistence type="inferred from homology"/>
<protein>
    <recommendedName>
        <fullName evidence="4">triose-phosphate isomerase</fullName>
        <ecNumber evidence="4">5.3.1.1</ecNumber>
    </recommendedName>
</protein>
<dbReference type="PANTHER" id="PTHR21139">
    <property type="entry name" value="TRIOSEPHOSPHATE ISOMERASE"/>
    <property type="match status" value="1"/>
</dbReference>
<dbReference type="PANTHER" id="PTHR21139:SF42">
    <property type="entry name" value="TRIOSEPHOSPHATE ISOMERASE"/>
    <property type="match status" value="1"/>
</dbReference>
<evidence type="ECO:0000313" key="14">
    <source>
        <dbReference type="Proteomes" id="UP001515480"/>
    </source>
</evidence>
<dbReference type="EMBL" id="JBGBPQ010000009">
    <property type="protein sequence ID" value="KAL1519482.1"/>
    <property type="molecule type" value="Genomic_DNA"/>
</dbReference>
<accession>A0AB34JE70</accession>
<dbReference type="GO" id="GO:0006094">
    <property type="term" value="P:gluconeogenesis"/>
    <property type="evidence" value="ECO:0007669"/>
    <property type="project" value="UniProtKB-KW"/>
</dbReference>
<name>A0AB34JE70_PRYPA</name>
<dbReference type="SUPFAM" id="SSF51351">
    <property type="entry name" value="Triosephosphate isomerase (TIM)"/>
    <property type="match status" value="1"/>
</dbReference>
<dbReference type="Proteomes" id="UP001515480">
    <property type="component" value="Unassembled WGS sequence"/>
</dbReference>
<dbReference type="PRINTS" id="PR01790">
    <property type="entry name" value="SMP30FAMILY"/>
</dbReference>
<dbReference type="GO" id="GO:0046166">
    <property type="term" value="P:glyceraldehyde-3-phosphate biosynthetic process"/>
    <property type="evidence" value="ECO:0007669"/>
    <property type="project" value="TreeGrafter"/>
</dbReference>
<dbReference type="InterPro" id="IPR020861">
    <property type="entry name" value="Triosephosphate_isomerase_AS"/>
</dbReference>
<dbReference type="PROSITE" id="PS00171">
    <property type="entry name" value="TIM_1"/>
    <property type="match status" value="1"/>
</dbReference>
<comment type="subunit">
    <text evidence="3">Homodimer.</text>
</comment>
<keyword evidence="14" id="KW-1185">Reference proteome</keyword>
<evidence type="ECO:0000256" key="6">
    <source>
        <dbReference type="ARBA" id="ARBA00022490"/>
    </source>
</evidence>
<evidence type="ECO:0000256" key="9">
    <source>
        <dbReference type="ARBA" id="ARBA00024331"/>
    </source>
</evidence>
<dbReference type="InterPro" id="IPR013785">
    <property type="entry name" value="Aldolase_TIM"/>
</dbReference>
<dbReference type="GO" id="GO:0005829">
    <property type="term" value="C:cytosol"/>
    <property type="evidence" value="ECO:0007669"/>
    <property type="project" value="TreeGrafter"/>
</dbReference>
<dbReference type="GO" id="GO:0019563">
    <property type="term" value="P:glycerol catabolic process"/>
    <property type="evidence" value="ECO:0007669"/>
    <property type="project" value="TreeGrafter"/>
</dbReference>
<feature type="binding site" evidence="11">
    <location>
        <position position="327"/>
    </location>
    <ligand>
        <name>a divalent metal cation</name>
        <dbReference type="ChEBI" id="CHEBI:60240"/>
    </ligand>
</feature>
<dbReference type="HAMAP" id="MF_00147_B">
    <property type="entry name" value="TIM_B"/>
    <property type="match status" value="1"/>
</dbReference>
<dbReference type="GO" id="GO:0006096">
    <property type="term" value="P:glycolytic process"/>
    <property type="evidence" value="ECO:0007669"/>
    <property type="project" value="UniProtKB-KW"/>
</dbReference>
<dbReference type="Gene3D" id="2.120.10.30">
    <property type="entry name" value="TolB, C-terminal domain"/>
    <property type="match status" value="1"/>
</dbReference>
<feature type="binding site" evidence="11">
    <location>
        <position position="464"/>
    </location>
    <ligand>
        <name>a divalent metal cation</name>
        <dbReference type="ChEBI" id="CHEBI:60240"/>
    </ligand>
</feature>
<dbReference type="InterPro" id="IPR005511">
    <property type="entry name" value="SMP-30"/>
</dbReference>
<dbReference type="FunFam" id="3.20.20.70:FF:000016">
    <property type="entry name" value="Triosephosphate isomerase"/>
    <property type="match status" value="1"/>
</dbReference>
<evidence type="ECO:0000259" key="12">
    <source>
        <dbReference type="Pfam" id="PF08450"/>
    </source>
</evidence>
<comment type="similarity">
    <text evidence="2">Belongs to the triosephosphate isomerase family.</text>
</comment>
<organism evidence="13 14">
    <name type="scientific">Prymnesium parvum</name>
    <name type="common">Toxic golden alga</name>
    <dbReference type="NCBI Taxonomy" id="97485"/>
    <lineage>
        <taxon>Eukaryota</taxon>
        <taxon>Haptista</taxon>
        <taxon>Haptophyta</taxon>
        <taxon>Prymnesiophyceae</taxon>
        <taxon>Prymnesiales</taxon>
        <taxon>Prymnesiaceae</taxon>
        <taxon>Prymnesium</taxon>
    </lineage>
</organism>
<comment type="pathway">
    <text evidence="1">Carbohydrate degradation; glycolysis; D-glyceraldehyde 3-phosphate from glycerone phosphate: step 1/1.</text>
</comment>
<dbReference type="NCBIfam" id="TIGR00419">
    <property type="entry name" value="tim"/>
    <property type="match status" value="1"/>
</dbReference>
<comment type="caution">
    <text evidence="13">The sequence shown here is derived from an EMBL/GenBank/DDBJ whole genome shotgun (WGS) entry which is preliminary data.</text>
</comment>
<dbReference type="InterPro" id="IPR011042">
    <property type="entry name" value="6-blade_b-propeller_TolB-like"/>
</dbReference>
<gene>
    <name evidence="13" type="ORF">AB1Y20_023000</name>
</gene>
<keyword evidence="7" id="KW-0324">Glycolysis</keyword>
<dbReference type="InterPro" id="IPR000652">
    <property type="entry name" value="Triosephosphate_isomerase"/>
</dbReference>
<keyword evidence="11" id="KW-0479">Metal-binding</keyword>
<evidence type="ECO:0000256" key="5">
    <source>
        <dbReference type="ARBA" id="ARBA00022432"/>
    </source>
</evidence>
<dbReference type="EC" id="5.3.1.1" evidence="4"/>
<dbReference type="PROSITE" id="PS51440">
    <property type="entry name" value="TIM_2"/>
    <property type="match status" value="1"/>
</dbReference>
<evidence type="ECO:0000256" key="3">
    <source>
        <dbReference type="ARBA" id="ARBA00011738"/>
    </source>
</evidence>
<evidence type="ECO:0000313" key="13">
    <source>
        <dbReference type="EMBL" id="KAL1519482.1"/>
    </source>
</evidence>
<evidence type="ECO:0000256" key="4">
    <source>
        <dbReference type="ARBA" id="ARBA00011940"/>
    </source>
</evidence>
<dbReference type="AlphaFoldDB" id="A0AB34JE70"/>
<dbReference type="InterPro" id="IPR013658">
    <property type="entry name" value="SGL"/>
</dbReference>
<dbReference type="CDD" id="cd00311">
    <property type="entry name" value="TIM"/>
    <property type="match status" value="1"/>
</dbReference>
<reference evidence="13 14" key="1">
    <citation type="journal article" date="2024" name="Science">
        <title>Giant polyketide synthase enzymes in the biosynthesis of giant marine polyether toxins.</title>
        <authorList>
            <person name="Fallon T.R."/>
            <person name="Shende V.V."/>
            <person name="Wierzbicki I.H."/>
            <person name="Pendleton A.L."/>
            <person name="Watervoot N.F."/>
            <person name="Auber R.P."/>
            <person name="Gonzalez D.J."/>
            <person name="Wisecaver J.H."/>
            <person name="Moore B.S."/>
        </authorList>
    </citation>
    <scope>NUCLEOTIDE SEQUENCE [LARGE SCALE GENOMIC DNA]</scope>
    <source>
        <strain evidence="13 14">12B1</strain>
    </source>
</reference>
<dbReference type="GO" id="GO:0046872">
    <property type="term" value="F:metal ion binding"/>
    <property type="evidence" value="ECO:0007669"/>
    <property type="project" value="UniProtKB-KW"/>
</dbReference>
<comment type="pathway">
    <text evidence="9">Carbohydrate biosynthesis.</text>
</comment>
<sequence length="599" mass="64258">MLSLAISLLAFRAPFAPRTAHGLRPSPHRASPPQAVWYAAPQQRRPLIAGNWKLNPSTLAGAKALLQLLAANQRAVETSGRTDLPDVAIFPPFPFLAIALEMVQGTGIKVGAQNVGLEPGPGAFTGEVSASMIASMGCQYVLLGHSERRTVFKETDAQINQKVHLVLGEGLDVVLCVGETEEEYEMALLESVCALQLKKGLSGVQASQLSSIVIAYEPVWAIGTGATPTASAPPAKAHAIIRRLLGEMFTPELARGVVIQYGGSVTPESVDDLMRQPDIDGCLVGGASLVAEKLGRIIEYTPPHRPRDNPRVIQAREVVSCKNVLGESPVWSARHQSLYWVSAVEKEVWSWNLADAPCKWDFESTVGHVALRATGELVVGLEDRIIAFDPSTRYASTLALSPEPPGTTRPNDARVDREGQLVFGMYNNYHRAGVTAGVDNAGLYRLRADGRTEMILDYKFRVSNSICFSPDGRTLYFCDTPTRKVYAFDYSPIAQLSNRRLVYTQPSELPGGPDGAQTDAEGYVWLALSGAGQVVRVDPATGATEVVIALPVASPTSLTFGGAALDTIFITTRGPDGGGLYSVKCPFGIRGIAEPEVAI</sequence>
<evidence type="ECO:0000256" key="7">
    <source>
        <dbReference type="ARBA" id="ARBA00023152"/>
    </source>
</evidence>
<dbReference type="InterPro" id="IPR035990">
    <property type="entry name" value="TIM_sf"/>
</dbReference>
<keyword evidence="8" id="KW-0413">Isomerase</keyword>
<evidence type="ECO:0000256" key="11">
    <source>
        <dbReference type="PIRSR" id="PIRSR605511-2"/>
    </source>
</evidence>
<feature type="binding site" evidence="11">
    <location>
        <position position="514"/>
    </location>
    <ligand>
        <name>a divalent metal cation</name>
        <dbReference type="ChEBI" id="CHEBI:60240"/>
    </ligand>
</feature>
<feature type="domain" description="SMP-30/Gluconolactonase/LRE-like region" evidence="12">
    <location>
        <begin position="325"/>
        <end position="572"/>
    </location>
</feature>
<dbReference type="GO" id="GO:0004807">
    <property type="term" value="F:triose-phosphate isomerase activity"/>
    <property type="evidence" value="ECO:0007669"/>
    <property type="project" value="UniProtKB-EC"/>
</dbReference>
<evidence type="ECO:0000256" key="2">
    <source>
        <dbReference type="ARBA" id="ARBA00007422"/>
    </source>
</evidence>
<feature type="binding site" evidence="11">
    <location>
        <position position="409"/>
    </location>
    <ligand>
        <name>substrate</name>
    </ligand>
</feature>
<dbReference type="Pfam" id="PF08450">
    <property type="entry name" value="SGL"/>
    <property type="match status" value="1"/>
</dbReference>
<keyword evidence="11" id="KW-0862">Zinc</keyword>
<dbReference type="InterPro" id="IPR022896">
    <property type="entry name" value="TrioseP_Isoase_bac/euk"/>
</dbReference>
<keyword evidence="6" id="KW-0963">Cytoplasm</keyword>
<comment type="cofactor">
    <cofactor evidence="11">
        <name>Zn(2+)</name>
        <dbReference type="ChEBI" id="CHEBI:29105"/>
    </cofactor>
    <text evidence="11">Binds 1 divalent metal cation per subunit.</text>
</comment>
<keyword evidence="5" id="KW-0312">Gluconeogenesis</keyword>
<dbReference type="Gene3D" id="3.20.20.70">
    <property type="entry name" value="Aldolase class I"/>
    <property type="match status" value="1"/>
</dbReference>
<dbReference type="SUPFAM" id="SSF63829">
    <property type="entry name" value="Calcium-dependent phosphotriesterase"/>
    <property type="match status" value="1"/>
</dbReference>
<feature type="active site" description="Proton donor/acceptor" evidence="10">
    <location>
        <position position="514"/>
    </location>
</feature>
<evidence type="ECO:0000256" key="8">
    <source>
        <dbReference type="ARBA" id="ARBA00023235"/>
    </source>
</evidence>
<evidence type="ECO:0000256" key="1">
    <source>
        <dbReference type="ARBA" id="ARBA00004680"/>
    </source>
</evidence>
<dbReference type="Pfam" id="PF00121">
    <property type="entry name" value="TIM"/>
    <property type="match status" value="1"/>
</dbReference>
<evidence type="ECO:0000256" key="10">
    <source>
        <dbReference type="PIRSR" id="PIRSR605511-1"/>
    </source>
</evidence>